<proteinExistence type="predicted"/>
<evidence type="ECO:0000313" key="5">
    <source>
        <dbReference type="EMBL" id="TDB64095.1"/>
    </source>
</evidence>
<protein>
    <submittedName>
        <fullName evidence="5">Outer membrane protein assembly factor</fullName>
    </submittedName>
</protein>
<reference evidence="5 6" key="1">
    <citation type="submission" date="2019-02" db="EMBL/GenBank/DDBJ databases">
        <title>Arundinibacter roseus gen. nov., sp. nov., a new member of the family Cytophagaceae.</title>
        <authorList>
            <person name="Szuroczki S."/>
            <person name="Khayer B."/>
            <person name="Sproer C."/>
            <person name="Toumi M."/>
            <person name="Szabo A."/>
            <person name="Felfoldi T."/>
            <person name="Schumann P."/>
            <person name="Toth E."/>
        </authorList>
    </citation>
    <scope>NUCLEOTIDE SEQUENCE [LARGE SCALE GENOMIC DNA]</scope>
    <source>
        <strain evidence="5 6">DMA-k-7a</strain>
    </source>
</reference>
<sequence>MVYFFRICVLILAGLGSSFCLRAHPTPIDTSATADIPAFITIGSVSVEGNYRTRTTIILREMALRAGDSVQANQLDERLEIDRRKIVNTNLFVTVDMLHFPDNEDSTLVNIRVVVKERWYFVIVPVFQLADRNFNEWWYDRDRDLKRITYGLYMSYNNLTGRADKLRLLAEFGFIPKYEISYSVPYIDKAQKTGVTAGMSYTTNKTLPYRTWNDKLDYFNSESLNRERFYTFVNFTRRNKFYSFHSLDLRWNYLQLSDTLARLNPEYLLQSRKSQNYFQLTYTYNYDRRDNVQYPLEGFNYGLQVSKLGLLPTDNTNQTYLYGWYKHFIPINKRWFFNSGITGRMSAPVRQPYPQTLGLGYRMKLVRGYELYVIDGQHYFLWENELKYKLFSFQKTFPWIPVRQFSTIPITAYLNSFADLGYVQNYYPELSNTKLGNTLLSGAGVGLDVATFYNMVFRFNYTINGLGQDRFFFQIGRVL</sequence>
<dbReference type="EMBL" id="SMJU01000008">
    <property type="protein sequence ID" value="TDB64095.1"/>
    <property type="molecule type" value="Genomic_DNA"/>
</dbReference>
<dbReference type="Pfam" id="PF07244">
    <property type="entry name" value="POTRA"/>
    <property type="match status" value="1"/>
</dbReference>
<dbReference type="AlphaFoldDB" id="A0A4V2X9J7"/>
<dbReference type="Gene3D" id="2.40.160.50">
    <property type="entry name" value="membrane protein fhac: a member of the omp85/tpsb transporter family"/>
    <property type="match status" value="1"/>
</dbReference>
<dbReference type="OrthoDB" id="9768717at2"/>
<dbReference type="GO" id="GO:0019867">
    <property type="term" value="C:outer membrane"/>
    <property type="evidence" value="ECO:0007669"/>
    <property type="project" value="InterPro"/>
</dbReference>
<feature type="signal peptide" evidence="3">
    <location>
        <begin position="1"/>
        <end position="23"/>
    </location>
</feature>
<keyword evidence="3" id="KW-0732">Signal</keyword>
<keyword evidence="6" id="KW-1185">Reference proteome</keyword>
<dbReference type="RefSeq" id="WP_132118760.1">
    <property type="nucleotide sequence ID" value="NZ_SMJU01000008.1"/>
</dbReference>
<name>A0A4V2X9J7_9BACT</name>
<dbReference type="Gene3D" id="3.10.20.310">
    <property type="entry name" value="membrane protein fhac"/>
    <property type="match status" value="1"/>
</dbReference>
<organism evidence="5 6">
    <name type="scientific">Arundinibacter roseus</name>
    <dbReference type="NCBI Taxonomy" id="2070510"/>
    <lineage>
        <taxon>Bacteria</taxon>
        <taxon>Pseudomonadati</taxon>
        <taxon>Bacteroidota</taxon>
        <taxon>Cytophagia</taxon>
        <taxon>Cytophagales</taxon>
        <taxon>Spirosomataceae</taxon>
        <taxon>Arundinibacter</taxon>
    </lineage>
</organism>
<comment type="subcellular location">
    <subcellularLocation>
        <location evidence="1">Membrane</location>
    </subcellularLocation>
</comment>
<dbReference type="Proteomes" id="UP000295706">
    <property type="component" value="Unassembled WGS sequence"/>
</dbReference>
<dbReference type="InterPro" id="IPR034746">
    <property type="entry name" value="POTRA"/>
</dbReference>
<gene>
    <name evidence="5" type="ORF">EZE20_14220</name>
</gene>
<dbReference type="PROSITE" id="PS51779">
    <property type="entry name" value="POTRA"/>
    <property type="match status" value="1"/>
</dbReference>
<keyword evidence="2" id="KW-0472">Membrane</keyword>
<comment type="caution">
    <text evidence="5">The sequence shown here is derived from an EMBL/GenBank/DDBJ whole genome shotgun (WGS) entry which is preliminary data.</text>
</comment>
<evidence type="ECO:0000256" key="1">
    <source>
        <dbReference type="ARBA" id="ARBA00004370"/>
    </source>
</evidence>
<evidence type="ECO:0000256" key="2">
    <source>
        <dbReference type="ARBA" id="ARBA00023136"/>
    </source>
</evidence>
<evidence type="ECO:0000313" key="6">
    <source>
        <dbReference type="Proteomes" id="UP000295706"/>
    </source>
</evidence>
<feature type="chain" id="PRO_5020808789" evidence="3">
    <location>
        <begin position="24"/>
        <end position="479"/>
    </location>
</feature>
<feature type="domain" description="POTRA" evidence="4">
    <location>
        <begin position="40"/>
        <end position="118"/>
    </location>
</feature>
<evidence type="ECO:0000259" key="4">
    <source>
        <dbReference type="PROSITE" id="PS51779"/>
    </source>
</evidence>
<evidence type="ECO:0000256" key="3">
    <source>
        <dbReference type="SAM" id="SignalP"/>
    </source>
</evidence>
<dbReference type="InterPro" id="IPR000184">
    <property type="entry name" value="Bac_surfAg_D15"/>
</dbReference>
<accession>A0A4V2X9J7</accession>
<dbReference type="InterPro" id="IPR010827">
    <property type="entry name" value="BamA/TamA_POTRA"/>
</dbReference>
<dbReference type="Pfam" id="PF01103">
    <property type="entry name" value="Omp85"/>
    <property type="match status" value="1"/>
</dbReference>